<dbReference type="Pfam" id="PF10844">
    <property type="entry name" value="DUF2577"/>
    <property type="match status" value="1"/>
</dbReference>
<dbReference type="RefSeq" id="WP_070968704.1">
    <property type="nucleotide sequence ID" value="NZ_CP017603.1"/>
</dbReference>
<evidence type="ECO:0008006" key="5">
    <source>
        <dbReference type="Google" id="ProtNLM"/>
    </source>
</evidence>
<accession>A0AAC9WFU3</accession>
<protein>
    <recommendedName>
        <fullName evidence="5">DUF2577 domain-containing protein</fullName>
    </recommendedName>
</protein>
<sequence length="132" mass="14956">MSKKNWDVEISKLFTERNNRQVIGNVVGKVVSTFPNVKVSILDGTVILEKDQLYCCDHVLAGYTREFQSESEGDIITHTPPPQIYDAHTVMESLEHTGKITYIDTIKVGDEVLLVSTVDEQTWFIVDKITKL</sequence>
<keyword evidence="3" id="KW-1185">Reference proteome</keyword>
<reference evidence="1 3" key="1">
    <citation type="submission" date="2016-10" db="EMBL/GenBank/DDBJ databases">
        <title>Complete Genome Sequence of Acetogen Clostridium formicoaceticum ATCC 27076.</title>
        <authorList>
            <person name="Bao T."/>
            <person name="Cheng C."/>
            <person name="Zhao J."/>
            <person name="Yang S.-T."/>
            <person name="Wang J."/>
            <person name="Wang M."/>
        </authorList>
    </citation>
    <scope>NUCLEOTIDE SEQUENCE [LARGE SCALE GENOMIC DNA]</scope>
    <source>
        <strain evidence="1 3">ATCC 27076</strain>
    </source>
</reference>
<dbReference type="KEGG" id="cfm:BJL90_12920"/>
<evidence type="ECO:0000313" key="2">
    <source>
        <dbReference type="EMBL" id="ARE87121.1"/>
    </source>
</evidence>
<dbReference type="Proteomes" id="UP000177894">
    <property type="component" value="Chromosome"/>
</dbReference>
<evidence type="ECO:0000313" key="4">
    <source>
        <dbReference type="Proteomes" id="UP000192478"/>
    </source>
</evidence>
<dbReference type="Proteomes" id="UP000192478">
    <property type="component" value="Chromosome"/>
</dbReference>
<evidence type="ECO:0000313" key="1">
    <source>
        <dbReference type="EMBL" id="AOY76689.1"/>
    </source>
</evidence>
<name>A0AAC9WFU3_9CLOT</name>
<proteinExistence type="predicted"/>
<dbReference type="InterPro" id="IPR022555">
    <property type="entry name" value="DUF2577"/>
</dbReference>
<gene>
    <name evidence="1" type="ORF">BJL90_12920</name>
    <name evidence="2" type="ORF">CLFO_15070</name>
</gene>
<dbReference type="EMBL" id="CP017603">
    <property type="protein sequence ID" value="AOY76689.1"/>
    <property type="molecule type" value="Genomic_DNA"/>
</dbReference>
<reference evidence="2 4" key="2">
    <citation type="submission" date="2017-03" db="EMBL/GenBank/DDBJ databases">
        <title>Complete sequence of Clostridium formicaceticum DSM 92.</title>
        <authorList>
            <person name="Poehlein A."/>
            <person name="Karl M."/>
            <person name="Bengelsdorf F.R."/>
            <person name="Duerre P."/>
            <person name="Daniel R."/>
        </authorList>
    </citation>
    <scope>NUCLEOTIDE SEQUENCE [LARGE SCALE GENOMIC DNA]</scope>
    <source>
        <strain evidence="2 4">DSM 92</strain>
    </source>
</reference>
<evidence type="ECO:0000313" key="3">
    <source>
        <dbReference type="Proteomes" id="UP000177894"/>
    </source>
</evidence>
<dbReference type="EMBL" id="CP020559">
    <property type="protein sequence ID" value="ARE87121.1"/>
    <property type="molecule type" value="Genomic_DNA"/>
</dbReference>
<dbReference type="AlphaFoldDB" id="A0AAC9WFU3"/>
<organism evidence="2 4">
    <name type="scientific">Clostridium formicaceticum</name>
    <dbReference type="NCBI Taxonomy" id="1497"/>
    <lineage>
        <taxon>Bacteria</taxon>
        <taxon>Bacillati</taxon>
        <taxon>Bacillota</taxon>
        <taxon>Clostridia</taxon>
        <taxon>Eubacteriales</taxon>
        <taxon>Clostridiaceae</taxon>
        <taxon>Clostridium</taxon>
    </lineage>
</organism>